<proteinExistence type="predicted"/>
<dbReference type="EMBL" id="JABAHY010000003">
    <property type="protein sequence ID" value="NLS09458.1"/>
    <property type="molecule type" value="Genomic_DNA"/>
</dbReference>
<reference evidence="1 2" key="1">
    <citation type="submission" date="2020-04" db="EMBL/GenBank/DDBJ databases">
        <title>Nesterenkonia sp. nov., isolated from marine sediment.</title>
        <authorList>
            <person name="Zhang G."/>
        </authorList>
    </citation>
    <scope>NUCLEOTIDE SEQUENCE [LARGE SCALE GENOMIC DNA]</scope>
    <source>
        <strain evidence="1 2">MY13</strain>
    </source>
</reference>
<name>A0A7X8YDA6_9MICC</name>
<dbReference type="Proteomes" id="UP000523139">
    <property type="component" value="Unassembled WGS sequence"/>
</dbReference>
<dbReference type="RefSeq" id="WP_168886951.1">
    <property type="nucleotide sequence ID" value="NZ_JABAHY010000003.1"/>
</dbReference>
<sequence length="68" mass="8037">MSSIPQFSRSQRIVLWIGESLVSWAQWQAARSEARRAAAPENRKHQDELCRRAEKQREEAILNFLSRR</sequence>
<gene>
    <name evidence="1" type="ORF">HGQ17_05430</name>
</gene>
<keyword evidence="2" id="KW-1185">Reference proteome</keyword>
<evidence type="ECO:0000313" key="1">
    <source>
        <dbReference type="EMBL" id="NLS09458.1"/>
    </source>
</evidence>
<dbReference type="AlphaFoldDB" id="A0A7X8YDA6"/>
<accession>A0A7X8YDA6</accession>
<protein>
    <submittedName>
        <fullName evidence="1">Uncharacterized protein</fullName>
    </submittedName>
</protein>
<organism evidence="1 2">
    <name type="scientific">Nesterenkonia sedimenti</name>
    <dbReference type="NCBI Taxonomy" id="1463632"/>
    <lineage>
        <taxon>Bacteria</taxon>
        <taxon>Bacillati</taxon>
        <taxon>Actinomycetota</taxon>
        <taxon>Actinomycetes</taxon>
        <taxon>Micrococcales</taxon>
        <taxon>Micrococcaceae</taxon>
        <taxon>Nesterenkonia</taxon>
    </lineage>
</organism>
<evidence type="ECO:0000313" key="2">
    <source>
        <dbReference type="Proteomes" id="UP000523139"/>
    </source>
</evidence>
<comment type="caution">
    <text evidence="1">The sequence shown here is derived from an EMBL/GenBank/DDBJ whole genome shotgun (WGS) entry which is preliminary data.</text>
</comment>